<proteinExistence type="predicted"/>
<evidence type="ECO:0000313" key="2">
    <source>
        <dbReference type="EMBL" id="JAD82712.1"/>
    </source>
</evidence>
<sequence length="37" mass="3978">MTAMRPDNSLTTSSNLASVQKSKSIDCISKVECSKES</sequence>
<accession>A0A0A9DG22</accession>
<feature type="region of interest" description="Disordered" evidence="1">
    <location>
        <begin position="1"/>
        <end position="22"/>
    </location>
</feature>
<feature type="compositionally biased region" description="Polar residues" evidence="1">
    <location>
        <begin position="8"/>
        <end position="22"/>
    </location>
</feature>
<organism evidence="2">
    <name type="scientific">Arundo donax</name>
    <name type="common">Giant reed</name>
    <name type="synonym">Donax arundinaceus</name>
    <dbReference type="NCBI Taxonomy" id="35708"/>
    <lineage>
        <taxon>Eukaryota</taxon>
        <taxon>Viridiplantae</taxon>
        <taxon>Streptophyta</taxon>
        <taxon>Embryophyta</taxon>
        <taxon>Tracheophyta</taxon>
        <taxon>Spermatophyta</taxon>
        <taxon>Magnoliopsida</taxon>
        <taxon>Liliopsida</taxon>
        <taxon>Poales</taxon>
        <taxon>Poaceae</taxon>
        <taxon>PACMAD clade</taxon>
        <taxon>Arundinoideae</taxon>
        <taxon>Arundineae</taxon>
        <taxon>Arundo</taxon>
    </lineage>
</organism>
<reference evidence="2" key="2">
    <citation type="journal article" date="2015" name="Data Brief">
        <title>Shoot transcriptome of the giant reed, Arundo donax.</title>
        <authorList>
            <person name="Barrero R.A."/>
            <person name="Guerrero F.D."/>
            <person name="Moolhuijzen P."/>
            <person name="Goolsby J.A."/>
            <person name="Tidwell J."/>
            <person name="Bellgard S.E."/>
            <person name="Bellgard M.I."/>
        </authorList>
    </citation>
    <scope>NUCLEOTIDE SEQUENCE</scope>
    <source>
        <tissue evidence="2">Shoot tissue taken approximately 20 cm above the soil surface</tissue>
    </source>
</reference>
<reference evidence="2" key="1">
    <citation type="submission" date="2014-09" db="EMBL/GenBank/DDBJ databases">
        <authorList>
            <person name="Magalhaes I.L.F."/>
            <person name="Oliveira U."/>
            <person name="Santos F.R."/>
            <person name="Vidigal T.H.D.A."/>
            <person name="Brescovit A.D."/>
            <person name="Santos A.J."/>
        </authorList>
    </citation>
    <scope>NUCLEOTIDE SEQUENCE</scope>
    <source>
        <tissue evidence="2">Shoot tissue taken approximately 20 cm above the soil surface</tissue>
    </source>
</reference>
<dbReference type="EMBL" id="GBRH01215183">
    <property type="protein sequence ID" value="JAD82712.1"/>
    <property type="molecule type" value="Transcribed_RNA"/>
</dbReference>
<dbReference type="AlphaFoldDB" id="A0A0A9DG22"/>
<protein>
    <submittedName>
        <fullName evidence="2">Uncharacterized protein</fullName>
    </submittedName>
</protein>
<evidence type="ECO:0000256" key="1">
    <source>
        <dbReference type="SAM" id="MobiDB-lite"/>
    </source>
</evidence>
<name>A0A0A9DG22_ARUDO</name>